<proteinExistence type="predicted"/>
<dbReference type="OrthoDB" id="9791535at2"/>
<dbReference type="KEGG" id="pbas:SMSP2_01180"/>
<name>A0A1Q2ME52_9BACT</name>
<reference evidence="2" key="1">
    <citation type="submission" date="2017-02" db="EMBL/GenBank/DDBJ databases">
        <title>Comparative genomics and description of representatives of a novel lineage of planctomycetes thriving in anoxic sediments.</title>
        <authorList>
            <person name="Spring S."/>
            <person name="Bunk B."/>
            <person name="Sproer C."/>
        </authorList>
    </citation>
    <scope>NUCLEOTIDE SEQUENCE [LARGE SCALE GENOMIC DNA]</scope>
    <source>
        <strain evidence="2">SM-Chi-D1</strain>
    </source>
</reference>
<gene>
    <name evidence="1" type="ORF">SMSP2_01180</name>
</gene>
<evidence type="ECO:0000313" key="2">
    <source>
        <dbReference type="Proteomes" id="UP000188181"/>
    </source>
</evidence>
<dbReference type="RefSeq" id="WP_146683054.1">
    <property type="nucleotide sequence ID" value="NZ_CP019646.1"/>
</dbReference>
<accession>A0A1Q2ME52</accession>
<protein>
    <recommendedName>
        <fullName evidence="3">C_GCAxxG_C_C family protein</fullName>
    </recommendedName>
</protein>
<evidence type="ECO:0000313" key="1">
    <source>
        <dbReference type="EMBL" id="AQQ70818.1"/>
    </source>
</evidence>
<dbReference type="Proteomes" id="UP000188181">
    <property type="component" value="Chromosome"/>
</dbReference>
<dbReference type="STRING" id="1851148.SMSP2_01180"/>
<organism evidence="1 2">
    <name type="scientific">Limihaloglobus sulfuriphilus</name>
    <dbReference type="NCBI Taxonomy" id="1851148"/>
    <lineage>
        <taxon>Bacteria</taxon>
        <taxon>Pseudomonadati</taxon>
        <taxon>Planctomycetota</taxon>
        <taxon>Phycisphaerae</taxon>
        <taxon>Sedimentisphaerales</taxon>
        <taxon>Sedimentisphaeraceae</taxon>
        <taxon>Limihaloglobus</taxon>
    </lineage>
</organism>
<keyword evidence="2" id="KW-1185">Reference proteome</keyword>
<evidence type="ECO:0008006" key="3">
    <source>
        <dbReference type="Google" id="ProtNLM"/>
    </source>
</evidence>
<sequence length="122" mass="13836">MTVWKKAGMLYHGKEGYNCAQALIKAFQDICGADEFDIEEFAAYGRGRVDGGLCSPLYAIYRLIDNTVVYEQILEEFAKETGSVKCREIKLGMQLGCRECIELAGRLLVEKVPEKEINFREE</sequence>
<dbReference type="EMBL" id="CP019646">
    <property type="protein sequence ID" value="AQQ70818.1"/>
    <property type="molecule type" value="Genomic_DNA"/>
</dbReference>
<dbReference type="AlphaFoldDB" id="A0A1Q2ME52"/>